<keyword evidence="2" id="KW-0067">ATP-binding</keyword>
<accession>A0A7W3FLZ6</accession>
<dbReference type="GO" id="GO:0003677">
    <property type="term" value="F:DNA binding"/>
    <property type="evidence" value="ECO:0007669"/>
    <property type="project" value="InterPro"/>
</dbReference>
<dbReference type="GO" id="GO:0005829">
    <property type="term" value="C:cytosol"/>
    <property type="evidence" value="ECO:0007669"/>
    <property type="project" value="TreeGrafter"/>
</dbReference>
<dbReference type="GO" id="GO:0005524">
    <property type="term" value="F:ATP binding"/>
    <property type="evidence" value="ECO:0007669"/>
    <property type="project" value="InterPro"/>
</dbReference>
<dbReference type="InterPro" id="IPR027417">
    <property type="entry name" value="P-loop_NTPase"/>
</dbReference>
<organism evidence="2 3">
    <name type="scientific">Stenotrophomonas tumulicola</name>
    <dbReference type="NCBI Taxonomy" id="1685415"/>
    <lineage>
        <taxon>Bacteria</taxon>
        <taxon>Pseudomonadati</taxon>
        <taxon>Pseudomonadota</taxon>
        <taxon>Gammaproteobacteria</taxon>
        <taxon>Lysobacterales</taxon>
        <taxon>Lysobacteraceae</taxon>
        <taxon>Stenotrophomonas</taxon>
    </lineage>
</organism>
<dbReference type="PANTHER" id="PTHR47396:SF1">
    <property type="entry name" value="ATP-DEPENDENT HELICASE IRC3-RELATED"/>
    <property type="match status" value="1"/>
</dbReference>
<evidence type="ECO:0000313" key="2">
    <source>
        <dbReference type="EMBL" id="MBA8681974.1"/>
    </source>
</evidence>
<dbReference type="GO" id="GO:0004386">
    <property type="term" value="F:helicase activity"/>
    <property type="evidence" value="ECO:0007669"/>
    <property type="project" value="UniProtKB-KW"/>
</dbReference>
<dbReference type="AlphaFoldDB" id="A0A7W3FLZ6"/>
<dbReference type="InterPro" id="IPR001650">
    <property type="entry name" value="Helicase_C-like"/>
</dbReference>
<dbReference type="SUPFAM" id="SSF52540">
    <property type="entry name" value="P-loop containing nucleoside triphosphate hydrolases"/>
    <property type="match status" value="1"/>
</dbReference>
<reference evidence="2 3" key="1">
    <citation type="submission" date="2020-08" db="EMBL/GenBank/DDBJ databases">
        <title>Stenotrophomonas tumulicola JCM 30961.</title>
        <authorList>
            <person name="Deng Y."/>
        </authorList>
    </citation>
    <scope>NUCLEOTIDE SEQUENCE [LARGE SCALE GENOMIC DNA]</scope>
    <source>
        <strain evidence="2 3">JCM 30961</strain>
    </source>
</reference>
<proteinExistence type="predicted"/>
<dbReference type="Pfam" id="PF04851">
    <property type="entry name" value="ResIII"/>
    <property type="match status" value="1"/>
</dbReference>
<dbReference type="CDD" id="cd18785">
    <property type="entry name" value="SF2_C"/>
    <property type="match status" value="1"/>
</dbReference>
<dbReference type="Pfam" id="PF00271">
    <property type="entry name" value="Helicase_C"/>
    <property type="match status" value="1"/>
</dbReference>
<dbReference type="Gene3D" id="3.40.50.300">
    <property type="entry name" value="P-loop containing nucleotide triphosphate hydrolases"/>
    <property type="match status" value="2"/>
</dbReference>
<dbReference type="PANTHER" id="PTHR47396">
    <property type="entry name" value="TYPE I RESTRICTION ENZYME ECOKI R PROTEIN"/>
    <property type="match status" value="1"/>
</dbReference>
<gene>
    <name evidence="2" type="ORF">H4O11_09110</name>
</gene>
<dbReference type="InterPro" id="IPR050742">
    <property type="entry name" value="Helicase_Restrict-Modif_Enz"/>
</dbReference>
<evidence type="ECO:0000259" key="1">
    <source>
        <dbReference type="PROSITE" id="PS51192"/>
    </source>
</evidence>
<dbReference type="SMART" id="SM00487">
    <property type="entry name" value="DEXDc"/>
    <property type="match status" value="1"/>
</dbReference>
<name>A0A7W3FLZ6_9GAMM</name>
<evidence type="ECO:0000313" key="3">
    <source>
        <dbReference type="Proteomes" id="UP000547058"/>
    </source>
</evidence>
<keyword evidence="2" id="KW-0547">Nucleotide-binding</keyword>
<dbReference type="GO" id="GO:0016787">
    <property type="term" value="F:hydrolase activity"/>
    <property type="evidence" value="ECO:0007669"/>
    <property type="project" value="InterPro"/>
</dbReference>
<dbReference type="InterPro" id="IPR014001">
    <property type="entry name" value="Helicase_ATP-bd"/>
</dbReference>
<protein>
    <submittedName>
        <fullName evidence="2">DEAD/DEAH box helicase family protein</fullName>
    </submittedName>
</protein>
<dbReference type="EMBL" id="JACGXS010000003">
    <property type="protein sequence ID" value="MBA8681974.1"/>
    <property type="molecule type" value="Genomic_DNA"/>
</dbReference>
<dbReference type="InterPro" id="IPR006935">
    <property type="entry name" value="Helicase/UvrB_N"/>
</dbReference>
<keyword evidence="2" id="KW-0347">Helicase</keyword>
<sequence>MSSPFQDVAPRITGNPKVREPQQGAYEALAQHVADGVDIREVSVVLPVGCGKSGTITLTPFAYKSKRALIVAPGVAIATQLAADFDFSSEKLFYARCDVMDGPNYPEPVEIRGTDANRSDLDAAHVAITNIQQISGDGNKWLRTLPADYFDLIIFDEGHHSVAATYEALKAKFPAASVVNFSATPLRADGQMMSGPVVYSYPIFKAIRAGYVKQLKAIQLNPKTLRYVRRPGDSEVEVSLDEVRRLGEEDADFRRSIVTSEETLNTIVDASLRELDRLRNLTGEPRLKVIASALNYEHCIQIVEAYRARGRKADFVHSRESKKNDQVMQKLANHQLDVIVQVRKLGEGFDHPFLSVAAVLSVFSNLSPFVQFVGRIMRVIKQDAPGDVVNQGSVIFHAGGNIAARWGDFQQFSEDDQSFFDQLLPLEGLDPADPTEFREYAPRDTVNGKPEVKEQSEVELQEIHLLKQEEEDAIRLLKESGIIPADFDPTTQALKPIAVPKAAKRQAARDALNELIQLHAGRILNERGIKHVGRELDHRRLGRDNYVVVVTSLNEAANTLVGRKPGERSEMSQAELDTIRRQFDALTASVCRKLFDGD</sequence>
<comment type="caution">
    <text evidence="2">The sequence shown here is derived from an EMBL/GenBank/DDBJ whole genome shotgun (WGS) entry which is preliminary data.</text>
</comment>
<keyword evidence="2" id="KW-0378">Hydrolase</keyword>
<feature type="domain" description="Helicase ATP-binding" evidence="1">
    <location>
        <begin position="33"/>
        <end position="203"/>
    </location>
</feature>
<dbReference type="PROSITE" id="PS51192">
    <property type="entry name" value="HELICASE_ATP_BIND_1"/>
    <property type="match status" value="1"/>
</dbReference>
<dbReference type="RefSeq" id="WP_182339102.1">
    <property type="nucleotide sequence ID" value="NZ_JACGXS010000003.1"/>
</dbReference>
<keyword evidence="3" id="KW-1185">Reference proteome</keyword>
<dbReference type="Proteomes" id="UP000547058">
    <property type="component" value="Unassembled WGS sequence"/>
</dbReference>